<gene>
    <name evidence="9" type="primary">buk</name>
    <name evidence="11" type="ORF">BHK98_08545</name>
</gene>
<name>A0A1Q9JIS2_9FIRM</name>
<evidence type="ECO:0000256" key="2">
    <source>
        <dbReference type="ARBA" id="ARBA00008748"/>
    </source>
</evidence>
<evidence type="ECO:0000313" key="11">
    <source>
        <dbReference type="EMBL" id="OLR56108.1"/>
    </source>
</evidence>
<comment type="subcellular location">
    <subcellularLocation>
        <location evidence="1 9">Cytoplasm</location>
    </subcellularLocation>
</comment>
<evidence type="ECO:0000256" key="7">
    <source>
        <dbReference type="ARBA" id="ARBA00022840"/>
    </source>
</evidence>
<dbReference type="STRING" id="1261640.BHK98_08545"/>
<dbReference type="Pfam" id="PF00871">
    <property type="entry name" value="Acetate_kinase"/>
    <property type="match status" value="1"/>
</dbReference>
<keyword evidence="4 9" id="KW-0808">Transferase</keyword>
<reference evidence="11 12" key="1">
    <citation type="journal article" date="2016" name="Appl. Environ. Microbiol.">
        <title>Function and Phylogeny of Bacterial Butyryl Coenzyme A:Acetate Transferases and Their Diversity in the Proximal Colon of Swine.</title>
        <authorList>
            <person name="Trachsel J."/>
            <person name="Bayles D.O."/>
            <person name="Looft T."/>
            <person name="Levine U.Y."/>
            <person name="Allen H.K."/>
        </authorList>
    </citation>
    <scope>NUCLEOTIDE SEQUENCE [LARGE SCALE GENOMIC DNA]</scope>
    <source>
        <strain evidence="11 12">68-3-10</strain>
    </source>
</reference>
<dbReference type="EC" id="2.7.2.7" evidence="9"/>
<protein>
    <recommendedName>
        <fullName evidence="9">Probable butyrate kinase</fullName>
        <shortName evidence="9">BK</shortName>
        <ecNumber evidence="9">2.7.2.7</ecNumber>
    </recommendedName>
    <alternativeName>
        <fullName evidence="9">Branched-chain carboxylic acid kinase</fullName>
    </alternativeName>
</protein>
<evidence type="ECO:0000256" key="3">
    <source>
        <dbReference type="ARBA" id="ARBA00022490"/>
    </source>
</evidence>
<evidence type="ECO:0000256" key="10">
    <source>
        <dbReference type="RuleBase" id="RU003835"/>
    </source>
</evidence>
<organism evidence="11 12">
    <name type="scientific">Hornefia porci</name>
    <dbReference type="NCBI Taxonomy" id="2652292"/>
    <lineage>
        <taxon>Bacteria</taxon>
        <taxon>Bacillati</taxon>
        <taxon>Bacillota</taxon>
        <taxon>Clostridia</taxon>
        <taxon>Peptostreptococcales</taxon>
        <taxon>Anaerovoracaceae</taxon>
        <taxon>Hornefia</taxon>
    </lineage>
</organism>
<dbReference type="NCBIfam" id="TIGR02707">
    <property type="entry name" value="butyr_kinase"/>
    <property type="match status" value="1"/>
</dbReference>
<proteinExistence type="inferred from homology"/>
<dbReference type="NCBIfam" id="NF002834">
    <property type="entry name" value="PRK03011.1-5"/>
    <property type="match status" value="1"/>
</dbReference>
<dbReference type="Proteomes" id="UP000187404">
    <property type="component" value="Unassembled WGS sequence"/>
</dbReference>
<keyword evidence="3 9" id="KW-0963">Cytoplasm</keyword>
<dbReference type="GO" id="GO:0006083">
    <property type="term" value="P:acetate metabolic process"/>
    <property type="evidence" value="ECO:0007669"/>
    <property type="project" value="TreeGrafter"/>
</dbReference>
<keyword evidence="5 9" id="KW-0547">Nucleotide-binding</keyword>
<dbReference type="SUPFAM" id="SSF53067">
    <property type="entry name" value="Actin-like ATPase domain"/>
    <property type="match status" value="2"/>
</dbReference>
<keyword evidence="7 9" id="KW-0067">ATP-binding</keyword>
<evidence type="ECO:0000256" key="6">
    <source>
        <dbReference type="ARBA" id="ARBA00022777"/>
    </source>
</evidence>
<dbReference type="InterPro" id="IPR043129">
    <property type="entry name" value="ATPase_NBD"/>
</dbReference>
<dbReference type="RefSeq" id="WP_075713404.1">
    <property type="nucleotide sequence ID" value="NZ_MJIE01000001.1"/>
</dbReference>
<dbReference type="PIRSF" id="PIRSF036458">
    <property type="entry name" value="Butyrate_kin"/>
    <property type="match status" value="1"/>
</dbReference>
<comment type="caution">
    <text evidence="11">The sequence shown here is derived from an EMBL/GenBank/DDBJ whole genome shotgun (WGS) entry which is preliminary data.</text>
</comment>
<evidence type="ECO:0000256" key="5">
    <source>
        <dbReference type="ARBA" id="ARBA00022741"/>
    </source>
</evidence>
<keyword evidence="12" id="KW-1185">Reference proteome</keyword>
<comment type="similarity">
    <text evidence="2 9 10">Belongs to the acetokinase family.</text>
</comment>
<dbReference type="GO" id="GO:0047761">
    <property type="term" value="F:butyrate kinase activity"/>
    <property type="evidence" value="ECO:0007669"/>
    <property type="project" value="UniProtKB-UniRule"/>
</dbReference>
<dbReference type="PROSITE" id="PS01075">
    <property type="entry name" value="ACETATE_KINASE_1"/>
    <property type="match status" value="1"/>
</dbReference>
<dbReference type="Gene3D" id="3.30.420.40">
    <property type="match status" value="2"/>
</dbReference>
<evidence type="ECO:0000256" key="1">
    <source>
        <dbReference type="ARBA" id="ARBA00004496"/>
    </source>
</evidence>
<evidence type="ECO:0000256" key="8">
    <source>
        <dbReference type="ARBA" id="ARBA00048596"/>
    </source>
</evidence>
<dbReference type="PROSITE" id="PS01076">
    <property type="entry name" value="ACETATE_KINASE_2"/>
    <property type="match status" value="1"/>
</dbReference>
<dbReference type="CDD" id="cd24011">
    <property type="entry name" value="ASKHA_NBD_BK"/>
    <property type="match status" value="1"/>
</dbReference>
<dbReference type="GO" id="GO:0005524">
    <property type="term" value="F:ATP binding"/>
    <property type="evidence" value="ECO:0007669"/>
    <property type="project" value="UniProtKB-KW"/>
</dbReference>
<dbReference type="GO" id="GO:0005737">
    <property type="term" value="C:cytoplasm"/>
    <property type="evidence" value="ECO:0007669"/>
    <property type="project" value="UniProtKB-SubCell"/>
</dbReference>
<evidence type="ECO:0000313" key="12">
    <source>
        <dbReference type="Proteomes" id="UP000187404"/>
    </source>
</evidence>
<evidence type="ECO:0000256" key="9">
    <source>
        <dbReference type="HAMAP-Rule" id="MF_00542"/>
    </source>
</evidence>
<dbReference type="EMBL" id="MJIE01000001">
    <property type="protein sequence ID" value="OLR56108.1"/>
    <property type="molecule type" value="Genomic_DNA"/>
</dbReference>
<dbReference type="InterPro" id="IPR023865">
    <property type="entry name" value="Aliphatic_acid_kinase_CS"/>
</dbReference>
<dbReference type="PANTHER" id="PTHR21060">
    <property type="entry name" value="ACETATE KINASE"/>
    <property type="match status" value="1"/>
</dbReference>
<dbReference type="OrthoDB" id="9771859at2"/>
<sequence>MNASEVKDILVINPGSTSTKITIYTKQNTEILYENNIVHDEQKILEFPTVASQKNYRKGIILDELNDRGYDLKNLTAVVGRGGMLFGLKGGGYKINDKMYNEMASSRLPQHASSLGALLAYSIAQPLGIPSFIYDSTMGCDLLDIAKVTGISEIEKYGATHLLNSRAQAIKYARSRGKDYKEMNFINCHMGGGITANAMKGGKVIDTAAYDDGPMAPERSGGVPLLLFKQLCFDGKHTEEDMEKLIAGKGGLYSYLGTKDAREVEKMIEEGDSYAAMVYEAMGFQVAKSIAGLSCALEGKVDVIILTGGVAYSKWLTEKIKKYCGHIAPIEVMPGESEMEALAAGTLRMLTGEEEIKEL</sequence>
<dbReference type="GO" id="GO:0008776">
    <property type="term" value="F:acetate kinase activity"/>
    <property type="evidence" value="ECO:0007669"/>
    <property type="project" value="TreeGrafter"/>
</dbReference>
<dbReference type="InterPro" id="IPR011245">
    <property type="entry name" value="Butyrate_kin"/>
</dbReference>
<dbReference type="PRINTS" id="PR00471">
    <property type="entry name" value="ACETATEKNASE"/>
</dbReference>
<dbReference type="AlphaFoldDB" id="A0A1Q9JIS2"/>
<accession>A0A1Q9JIS2</accession>
<evidence type="ECO:0000256" key="4">
    <source>
        <dbReference type="ARBA" id="ARBA00022679"/>
    </source>
</evidence>
<keyword evidence="6 9" id="KW-0418">Kinase</keyword>
<dbReference type="HAMAP" id="MF_00542">
    <property type="entry name" value="Butyrate_kinase"/>
    <property type="match status" value="1"/>
</dbReference>
<comment type="catalytic activity">
    <reaction evidence="8 9">
        <text>butanoate + ATP = butanoyl phosphate + ADP</text>
        <dbReference type="Rhea" id="RHEA:13585"/>
        <dbReference type="ChEBI" id="CHEBI:17968"/>
        <dbReference type="ChEBI" id="CHEBI:30616"/>
        <dbReference type="ChEBI" id="CHEBI:58079"/>
        <dbReference type="ChEBI" id="CHEBI:456216"/>
        <dbReference type="EC" id="2.7.2.7"/>
    </reaction>
</comment>
<dbReference type="InterPro" id="IPR000890">
    <property type="entry name" value="Aliphatic_acid_kin_short-chain"/>
</dbReference>
<dbReference type="PANTHER" id="PTHR21060:SF3">
    <property type="entry name" value="BUTYRATE KINASE 2-RELATED"/>
    <property type="match status" value="1"/>
</dbReference>